<keyword evidence="2" id="KW-1185">Reference proteome</keyword>
<dbReference type="AlphaFoldDB" id="A0A813FWL4"/>
<dbReference type="EMBL" id="CAJNNV010025503">
    <property type="protein sequence ID" value="CAE8614793.1"/>
    <property type="molecule type" value="Genomic_DNA"/>
</dbReference>
<feature type="non-terminal residue" evidence="1">
    <location>
        <position position="1"/>
    </location>
</feature>
<dbReference type="Proteomes" id="UP000654075">
    <property type="component" value="Unassembled WGS sequence"/>
</dbReference>
<dbReference type="OMA" id="WANERYE"/>
<reference evidence="1" key="1">
    <citation type="submission" date="2021-02" db="EMBL/GenBank/DDBJ databases">
        <authorList>
            <person name="Dougan E. K."/>
            <person name="Rhodes N."/>
            <person name="Thang M."/>
            <person name="Chan C."/>
        </authorList>
    </citation>
    <scope>NUCLEOTIDE SEQUENCE</scope>
</reference>
<protein>
    <submittedName>
        <fullName evidence="1">Uncharacterized protein</fullName>
    </submittedName>
</protein>
<sequence length="282" mass="31463">VGQRLTGYLQSCGLEAEDVPKVAGLLLTAKYLTWGTSVAVAFRFHPLRRIFLSRREALFGAGMATLRPWAQRRRLWLVEALDAAQRRGDANFSKASALIAARRATGATKATNFATSTVLSVRARRRSAAAAAVAAASRNVGKLRMRFHKAVSAAQRQYAAARARYRAAKCQWNFAGWQLLRRQERHRLGIGAAKQQRASRESVRIGWFAWTSARYWQLSDKLEAAAGSNRAWTYLTSRLKIDPKGSALGLAEGTILFKCTFPLHMPLMLLLIVQAFKQRRFA</sequence>
<feature type="non-terminal residue" evidence="1">
    <location>
        <position position="282"/>
    </location>
</feature>
<accession>A0A813FWL4</accession>
<dbReference type="OrthoDB" id="199687at2759"/>
<comment type="caution">
    <text evidence="1">The sequence shown here is derived from an EMBL/GenBank/DDBJ whole genome shotgun (WGS) entry which is preliminary data.</text>
</comment>
<organism evidence="1 2">
    <name type="scientific">Polarella glacialis</name>
    <name type="common">Dinoflagellate</name>
    <dbReference type="NCBI Taxonomy" id="89957"/>
    <lineage>
        <taxon>Eukaryota</taxon>
        <taxon>Sar</taxon>
        <taxon>Alveolata</taxon>
        <taxon>Dinophyceae</taxon>
        <taxon>Suessiales</taxon>
        <taxon>Suessiaceae</taxon>
        <taxon>Polarella</taxon>
    </lineage>
</organism>
<name>A0A813FWL4_POLGL</name>
<gene>
    <name evidence="1" type="ORF">PGLA1383_LOCUS32518</name>
</gene>
<evidence type="ECO:0000313" key="2">
    <source>
        <dbReference type="Proteomes" id="UP000654075"/>
    </source>
</evidence>
<evidence type="ECO:0000313" key="1">
    <source>
        <dbReference type="EMBL" id="CAE8614793.1"/>
    </source>
</evidence>
<proteinExistence type="predicted"/>